<dbReference type="SFLD" id="SFLDG01211">
    <property type="entry name" value="Competence_Regulatory_Protein"/>
    <property type="match status" value="1"/>
</dbReference>
<dbReference type="InterPro" id="IPR000092">
    <property type="entry name" value="Polyprenyl_synt"/>
</dbReference>
<dbReference type="Proteomes" id="UP000250369">
    <property type="component" value="Unassembled WGS sequence"/>
</dbReference>
<keyword evidence="4" id="KW-0479">Metal-binding</keyword>
<dbReference type="AlphaFoldDB" id="A0A329M6P6"/>
<comment type="cofactor">
    <cofactor evidence="1">
        <name>Mg(2+)</name>
        <dbReference type="ChEBI" id="CHEBI:18420"/>
    </cofactor>
</comment>
<evidence type="ECO:0000313" key="8">
    <source>
        <dbReference type="Proteomes" id="UP000250369"/>
    </source>
</evidence>
<proteinExistence type="inferred from homology"/>
<keyword evidence="3 6" id="KW-0808">Transferase</keyword>
<dbReference type="Gene3D" id="1.10.600.10">
    <property type="entry name" value="Farnesyl Diphosphate Synthase"/>
    <property type="match status" value="1"/>
</dbReference>
<sequence length="307" mass="34204">MREQVRSEVEAVIDTYFKQGDLREWLKKFAADKAGERSTWSDITLLVHRMLGGNSPSINRIGALTEMIALAADIADDLQDRDNTGKSWMLCPPDYAWNAVLAFLVGALAELGRLLPQENEAGMPYADVCRLIAESVNGQHSDVNGSVNSEQAYIDMVTEKAGGLLRFASYMGYASTGCTDAPTAKLMDEVACCIGIASQIRNDARDVVRFDDKSDVRRKKRTLPVFFLLKHSREEFPSIADYYEGRLSEEEFLADTEAVAAYIRESGCIEYANVIRSLYIQRAEALLEGVPALSPWKEQFCETMLAK</sequence>
<dbReference type="GO" id="GO:0046872">
    <property type="term" value="F:metal ion binding"/>
    <property type="evidence" value="ECO:0007669"/>
    <property type="project" value="UniProtKB-KW"/>
</dbReference>
<evidence type="ECO:0000256" key="2">
    <source>
        <dbReference type="ARBA" id="ARBA00006706"/>
    </source>
</evidence>
<dbReference type="GO" id="GO:0008299">
    <property type="term" value="P:isoprenoid biosynthetic process"/>
    <property type="evidence" value="ECO:0007669"/>
    <property type="project" value="InterPro"/>
</dbReference>
<evidence type="ECO:0000313" key="7">
    <source>
        <dbReference type="EMBL" id="RAV15530.1"/>
    </source>
</evidence>
<dbReference type="RefSeq" id="WP_113034649.1">
    <property type="nucleotide sequence ID" value="NZ_QMFB01000023.1"/>
</dbReference>
<evidence type="ECO:0000256" key="6">
    <source>
        <dbReference type="RuleBase" id="RU004466"/>
    </source>
</evidence>
<name>A0A329M6P6_9BACL</name>
<dbReference type="SUPFAM" id="SSF48576">
    <property type="entry name" value="Terpenoid synthases"/>
    <property type="match status" value="1"/>
</dbReference>
<dbReference type="EMBL" id="QMFB01000023">
    <property type="protein sequence ID" value="RAV15530.1"/>
    <property type="molecule type" value="Genomic_DNA"/>
</dbReference>
<comment type="caution">
    <text evidence="7">The sequence shown here is derived from an EMBL/GenBank/DDBJ whole genome shotgun (WGS) entry which is preliminary data.</text>
</comment>
<reference evidence="7 8" key="1">
    <citation type="journal article" date="2009" name="Int. J. Syst. Evol. Microbiol.">
        <title>Paenibacillus contaminans sp. nov., isolated from a contaminated laboratory plate.</title>
        <authorList>
            <person name="Chou J.H."/>
            <person name="Lee J.H."/>
            <person name="Lin M.C."/>
            <person name="Chang P.S."/>
            <person name="Arun A.B."/>
            <person name="Young C.C."/>
            <person name="Chen W.M."/>
        </authorList>
    </citation>
    <scope>NUCLEOTIDE SEQUENCE [LARGE SCALE GENOMIC DNA]</scope>
    <source>
        <strain evidence="7 8">CKOBP-6</strain>
    </source>
</reference>
<dbReference type="PANTHER" id="PTHR12001:SF69">
    <property type="entry name" value="ALL TRANS-POLYPRENYL-DIPHOSPHATE SYNTHASE PDSS1"/>
    <property type="match status" value="1"/>
</dbReference>
<dbReference type="OrthoDB" id="1792811at2"/>
<protein>
    <recommendedName>
        <fullName evidence="9">Polyprenyl synthetase</fullName>
    </recommendedName>
</protein>
<dbReference type="Pfam" id="PF00348">
    <property type="entry name" value="polyprenyl_synt"/>
    <property type="match status" value="1"/>
</dbReference>
<organism evidence="7 8">
    <name type="scientific">Paenibacillus contaminans</name>
    <dbReference type="NCBI Taxonomy" id="450362"/>
    <lineage>
        <taxon>Bacteria</taxon>
        <taxon>Bacillati</taxon>
        <taxon>Bacillota</taxon>
        <taxon>Bacilli</taxon>
        <taxon>Bacillales</taxon>
        <taxon>Paenibacillaceae</taxon>
        <taxon>Paenibacillus</taxon>
    </lineage>
</organism>
<evidence type="ECO:0000256" key="5">
    <source>
        <dbReference type="ARBA" id="ARBA00022842"/>
    </source>
</evidence>
<evidence type="ECO:0000256" key="3">
    <source>
        <dbReference type="ARBA" id="ARBA00022679"/>
    </source>
</evidence>
<evidence type="ECO:0008006" key="9">
    <source>
        <dbReference type="Google" id="ProtNLM"/>
    </source>
</evidence>
<keyword evidence="5" id="KW-0460">Magnesium</keyword>
<evidence type="ECO:0000256" key="1">
    <source>
        <dbReference type="ARBA" id="ARBA00001946"/>
    </source>
</evidence>
<accession>A0A329M6P6</accession>
<dbReference type="GO" id="GO:0004659">
    <property type="term" value="F:prenyltransferase activity"/>
    <property type="evidence" value="ECO:0007669"/>
    <property type="project" value="InterPro"/>
</dbReference>
<dbReference type="InterPro" id="IPR008949">
    <property type="entry name" value="Isoprenoid_synthase_dom_sf"/>
</dbReference>
<keyword evidence="8" id="KW-1185">Reference proteome</keyword>
<gene>
    <name evidence="7" type="ORF">DQG23_29545</name>
</gene>
<comment type="similarity">
    <text evidence="2 6">Belongs to the FPP/GGPP synthase family.</text>
</comment>
<dbReference type="PANTHER" id="PTHR12001">
    <property type="entry name" value="GERANYLGERANYL PYROPHOSPHATE SYNTHASE"/>
    <property type="match status" value="1"/>
</dbReference>
<dbReference type="InterPro" id="IPR033965">
    <property type="entry name" value="ComQ"/>
</dbReference>
<dbReference type="SFLD" id="SFLDS00005">
    <property type="entry name" value="Isoprenoid_Synthase_Type_I"/>
    <property type="match status" value="1"/>
</dbReference>
<evidence type="ECO:0000256" key="4">
    <source>
        <dbReference type="ARBA" id="ARBA00022723"/>
    </source>
</evidence>
<dbReference type="CDD" id="cd00867">
    <property type="entry name" value="Trans_IPPS"/>
    <property type="match status" value="1"/>
</dbReference>